<proteinExistence type="predicted"/>
<reference evidence="1 2" key="1">
    <citation type="submission" date="2020-08" db="EMBL/GenBank/DDBJ databases">
        <title>Genomic Encyclopedia of Type Strains, Phase IV (KMG-IV): sequencing the most valuable type-strain genomes for metagenomic binning, comparative biology and taxonomic classification.</title>
        <authorList>
            <person name="Goeker M."/>
        </authorList>
    </citation>
    <scope>NUCLEOTIDE SEQUENCE [LARGE SCALE GENOMIC DNA]</scope>
    <source>
        <strain evidence="1 2">DSM 26438</strain>
    </source>
</reference>
<protein>
    <submittedName>
        <fullName evidence="1">Uncharacterized protein</fullName>
    </submittedName>
</protein>
<dbReference type="Proteomes" id="UP000565286">
    <property type="component" value="Unassembled WGS sequence"/>
</dbReference>
<name>A0A7W6C5S0_9HYPH</name>
<sequence length="72" mass="7874">MRKQCVPFFGRADPSHISVSLILPGTGDYRHIVIMSCRAGIWSPYLSSVMTGWLDGEETGLKQMLSSDNSAA</sequence>
<gene>
    <name evidence="1" type="ORF">GGQ73_002221</name>
</gene>
<keyword evidence="2" id="KW-1185">Reference proteome</keyword>
<evidence type="ECO:0000313" key="2">
    <source>
        <dbReference type="Proteomes" id="UP000565286"/>
    </source>
</evidence>
<accession>A0A7W6C5S0</accession>
<comment type="caution">
    <text evidence="1">The sequence shown here is derived from an EMBL/GenBank/DDBJ whole genome shotgun (WGS) entry which is preliminary data.</text>
</comment>
<dbReference type="EMBL" id="JACIDV010000006">
    <property type="protein sequence ID" value="MBB3946268.1"/>
    <property type="molecule type" value="Genomic_DNA"/>
</dbReference>
<dbReference type="AlphaFoldDB" id="A0A7W6C5S0"/>
<evidence type="ECO:0000313" key="1">
    <source>
        <dbReference type="EMBL" id="MBB3946268.1"/>
    </source>
</evidence>
<organism evidence="1 2">
    <name type="scientific">Rhizobium skierniewicense</name>
    <dbReference type="NCBI Taxonomy" id="984260"/>
    <lineage>
        <taxon>Bacteria</taxon>
        <taxon>Pseudomonadati</taxon>
        <taxon>Pseudomonadota</taxon>
        <taxon>Alphaproteobacteria</taxon>
        <taxon>Hyphomicrobiales</taxon>
        <taxon>Rhizobiaceae</taxon>
        <taxon>Rhizobium/Agrobacterium group</taxon>
        <taxon>Rhizobium</taxon>
    </lineage>
</organism>